<keyword evidence="8" id="KW-0479">Metal-binding</keyword>
<dbReference type="Pfam" id="PF07727">
    <property type="entry name" value="RVT_2"/>
    <property type="match status" value="1"/>
</dbReference>
<feature type="compositionally biased region" description="Basic and acidic residues" evidence="9">
    <location>
        <begin position="238"/>
        <end position="247"/>
    </location>
</feature>
<dbReference type="Gene3D" id="4.10.60.10">
    <property type="entry name" value="Zinc finger, CCHC-type"/>
    <property type="match status" value="1"/>
</dbReference>
<dbReference type="SUPFAM" id="SSF57756">
    <property type="entry name" value="Retrovirus zinc finger-like domains"/>
    <property type="match status" value="1"/>
</dbReference>
<dbReference type="Gene3D" id="3.10.10.10">
    <property type="entry name" value="HIV Type 1 Reverse Transcriptase, subunit A, domain 1"/>
    <property type="match status" value="1"/>
</dbReference>
<dbReference type="Gene3D" id="3.30.70.270">
    <property type="match status" value="3"/>
</dbReference>
<evidence type="ECO:0000313" key="12">
    <source>
        <dbReference type="Proteomes" id="UP001231189"/>
    </source>
</evidence>
<evidence type="ECO:0000256" key="9">
    <source>
        <dbReference type="SAM" id="MobiDB-lite"/>
    </source>
</evidence>
<dbReference type="InterPro" id="IPR013103">
    <property type="entry name" value="RVT_2"/>
</dbReference>
<dbReference type="Pfam" id="PF14223">
    <property type="entry name" value="Retrotran_gag_2"/>
    <property type="match status" value="1"/>
</dbReference>
<dbReference type="PANTHER" id="PTHR37984">
    <property type="entry name" value="PROTEIN CBG26694"/>
    <property type="match status" value="1"/>
</dbReference>
<keyword evidence="7" id="KW-0695">RNA-directed DNA polymerase</keyword>
<dbReference type="CDD" id="cd01647">
    <property type="entry name" value="RT_LTR"/>
    <property type="match status" value="1"/>
</dbReference>
<keyword evidence="2" id="KW-0808">Transferase</keyword>
<dbReference type="InterPro" id="IPR043502">
    <property type="entry name" value="DNA/RNA_pol_sf"/>
</dbReference>
<dbReference type="GO" id="GO:0008270">
    <property type="term" value="F:zinc ion binding"/>
    <property type="evidence" value="ECO:0007669"/>
    <property type="project" value="UniProtKB-KW"/>
</dbReference>
<feature type="region of interest" description="Disordered" evidence="9">
    <location>
        <begin position="1254"/>
        <end position="1301"/>
    </location>
</feature>
<dbReference type="Pfam" id="PF00078">
    <property type="entry name" value="RVT_1"/>
    <property type="match status" value="1"/>
</dbReference>
<dbReference type="GO" id="GO:0004519">
    <property type="term" value="F:endonuclease activity"/>
    <property type="evidence" value="ECO:0007669"/>
    <property type="project" value="UniProtKB-KW"/>
</dbReference>
<dbReference type="InterPro" id="IPR021109">
    <property type="entry name" value="Peptidase_aspartic_dom_sf"/>
</dbReference>
<evidence type="ECO:0000256" key="8">
    <source>
        <dbReference type="PROSITE-ProRule" id="PRU00047"/>
    </source>
</evidence>
<dbReference type="Gene3D" id="2.40.70.10">
    <property type="entry name" value="Acid Proteases"/>
    <property type="match status" value="1"/>
</dbReference>
<evidence type="ECO:0000256" key="3">
    <source>
        <dbReference type="ARBA" id="ARBA00022695"/>
    </source>
</evidence>
<keyword evidence="12" id="KW-1185">Reference proteome</keyword>
<feature type="domain" description="CCHC-type" evidence="10">
    <location>
        <begin position="250"/>
        <end position="265"/>
    </location>
</feature>
<feature type="region of interest" description="Disordered" evidence="9">
    <location>
        <begin position="1359"/>
        <end position="1390"/>
    </location>
</feature>
<keyword evidence="8" id="KW-0862">Zinc</keyword>
<dbReference type="CDD" id="cd09274">
    <property type="entry name" value="RNase_HI_RT_Ty3"/>
    <property type="match status" value="1"/>
</dbReference>
<dbReference type="PROSITE" id="PS50158">
    <property type="entry name" value="ZF_CCHC"/>
    <property type="match status" value="1"/>
</dbReference>
<dbReference type="InterPro" id="IPR041373">
    <property type="entry name" value="RT_RNaseH"/>
</dbReference>
<evidence type="ECO:0000256" key="4">
    <source>
        <dbReference type="ARBA" id="ARBA00022722"/>
    </source>
</evidence>
<feature type="non-terminal residue" evidence="11">
    <location>
        <position position="1"/>
    </location>
</feature>
<evidence type="ECO:0000313" key="11">
    <source>
        <dbReference type="EMBL" id="KAK1616006.1"/>
    </source>
</evidence>
<dbReference type="GO" id="GO:0003964">
    <property type="term" value="F:RNA-directed DNA polymerase activity"/>
    <property type="evidence" value="ECO:0007669"/>
    <property type="project" value="UniProtKB-KW"/>
</dbReference>
<dbReference type="FunFam" id="3.30.70.270:FF:000026">
    <property type="entry name" value="Transposon Ty3-G Gag-Pol polyprotein"/>
    <property type="match status" value="1"/>
</dbReference>
<feature type="compositionally biased region" description="Basic and acidic residues" evidence="9">
    <location>
        <begin position="1266"/>
        <end position="1280"/>
    </location>
</feature>
<keyword evidence="5" id="KW-0255">Endonuclease</keyword>
<evidence type="ECO:0000256" key="7">
    <source>
        <dbReference type="ARBA" id="ARBA00022918"/>
    </source>
</evidence>
<feature type="compositionally biased region" description="Acidic residues" evidence="9">
    <location>
        <begin position="1281"/>
        <end position="1290"/>
    </location>
</feature>
<keyword evidence="6" id="KW-0378">Hydrolase</keyword>
<dbReference type="PANTHER" id="PTHR37984:SF5">
    <property type="entry name" value="PROTEIN NYNRIN-LIKE"/>
    <property type="match status" value="1"/>
</dbReference>
<dbReference type="InterPro" id="IPR050951">
    <property type="entry name" value="Retrovirus_Pol_polyprotein"/>
</dbReference>
<keyword evidence="3" id="KW-0548">Nucleotidyltransferase</keyword>
<feature type="region of interest" description="Disordered" evidence="9">
    <location>
        <begin position="213"/>
        <end position="247"/>
    </location>
</feature>
<dbReference type="Pfam" id="PF17917">
    <property type="entry name" value="RT_RNaseH"/>
    <property type="match status" value="1"/>
</dbReference>
<dbReference type="GO" id="GO:0016787">
    <property type="term" value="F:hydrolase activity"/>
    <property type="evidence" value="ECO:0007669"/>
    <property type="project" value="UniProtKB-KW"/>
</dbReference>
<dbReference type="InterPro" id="IPR000477">
    <property type="entry name" value="RT_dom"/>
</dbReference>
<reference evidence="11" key="1">
    <citation type="submission" date="2023-07" db="EMBL/GenBank/DDBJ databases">
        <title>A chromosome-level genome assembly of Lolium multiflorum.</title>
        <authorList>
            <person name="Chen Y."/>
            <person name="Copetti D."/>
            <person name="Kolliker R."/>
            <person name="Studer B."/>
        </authorList>
    </citation>
    <scope>NUCLEOTIDE SEQUENCE</scope>
    <source>
        <strain evidence="11">02402/16</strain>
        <tissue evidence="11">Leaf</tissue>
    </source>
</reference>
<comment type="caution">
    <text evidence="11">The sequence shown here is derived from an EMBL/GenBank/DDBJ whole genome shotgun (WGS) entry which is preliminary data.</text>
</comment>
<dbReference type="SUPFAM" id="SSF56672">
    <property type="entry name" value="DNA/RNA polymerases"/>
    <property type="match status" value="1"/>
</dbReference>
<accession>A0AAD8R823</accession>
<evidence type="ECO:0000256" key="5">
    <source>
        <dbReference type="ARBA" id="ARBA00022759"/>
    </source>
</evidence>
<proteinExistence type="predicted"/>
<dbReference type="InterPro" id="IPR001878">
    <property type="entry name" value="Znf_CCHC"/>
</dbReference>
<keyword evidence="8" id="KW-0863">Zinc-finger</keyword>
<evidence type="ECO:0000256" key="2">
    <source>
        <dbReference type="ARBA" id="ARBA00022679"/>
    </source>
</evidence>
<organism evidence="11 12">
    <name type="scientific">Lolium multiflorum</name>
    <name type="common">Italian ryegrass</name>
    <name type="synonym">Lolium perenne subsp. multiflorum</name>
    <dbReference type="NCBI Taxonomy" id="4521"/>
    <lineage>
        <taxon>Eukaryota</taxon>
        <taxon>Viridiplantae</taxon>
        <taxon>Streptophyta</taxon>
        <taxon>Embryophyta</taxon>
        <taxon>Tracheophyta</taxon>
        <taxon>Spermatophyta</taxon>
        <taxon>Magnoliopsida</taxon>
        <taxon>Liliopsida</taxon>
        <taxon>Poales</taxon>
        <taxon>Poaceae</taxon>
        <taxon>BOP clade</taxon>
        <taxon>Pooideae</taxon>
        <taxon>Poodae</taxon>
        <taxon>Poeae</taxon>
        <taxon>Poeae Chloroplast Group 2 (Poeae type)</taxon>
        <taxon>Loliodinae</taxon>
        <taxon>Loliinae</taxon>
        <taxon>Lolium</taxon>
    </lineage>
</organism>
<feature type="compositionally biased region" description="Basic residues" evidence="9">
    <location>
        <begin position="214"/>
        <end position="231"/>
    </location>
</feature>
<protein>
    <recommendedName>
        <fullName evidence="1">RNA-directed DNA polymerase</fullName>
        <ecNumber evidence="1">2.7.7.49</ecNumber>
    </recommendedName>
</protein>
<dbReference type="EC" id="2.7.7.49" evidence="1"/>
<dbReference type="InterPro" id="IPR043128">
    <property type="entry name" value="Rev_trsase/Diguanyl_cyclase"/>
</dbReference>
<sequence length="1433" mass="163168">IMASPSINFNQFLEKEKLKSNGSNFTDWFRHVRIFLNGGNLQYVLDAPLGSPPPPAVSEEEKNVFEARAKVYSQVQCAILCSLEAELQKRFEHHDPCDMINELKVIFETHAAVESYEASKQFFGCMMEEGSSVSEHVFAMSGHAKKLSDLGIIIPNQLGIHRVLQSLPPSYKNFVMNYNMQNMNKELPELFSMLKSAEIEIQKEHQVLMVNKTTKFKKQGKPKKDLKKGGKKAAAPPEKPKGGPKPDTDCYYCNGKGHWKRNCPKYLADLKSGLVKKKKGISDIHVIDVYLTGSRTSAWSSAVPEDVLVPPAPVTEEANDNDHETLNKVATEPRRSTRERATPDWYDPCLNVMIVDNNDEDPATYEEAMMSPDSKKWQEAMKSEMGSMYDNKVWTLVDLPDSRKAVENKWIFKRKTDADGNVTVYKARLVAKGFRQIQGVDYDETFSPVAKLKSVRILLAIAAFFDYEIWQMDVKTAFLNGDIEEELYMLILKKLLFPAKMKEYSVINSAVHKSEKKPREPEEQIKVEPAVAIVKDLVTENVEDGHIIFCEDASNIVSHPNKPKQASVPMLSVKIGDHCYYGLCDIGASVSAIPYELYTEIMHEIDSCELEEIDVVIQLANRETISPIGIVRDVEVLCDCKKEKILTKFAGESYEFNFSKFTKTPYKADLPSNDFKMEQCASIVLVPNNPLQQHLEDSESEVFRKEREELEEIFLRQPILKHDLPVEDLGTTPPPKEDPVFDLKPLPDNLKYAHIDDKKIYPVIISSKLTEFEEERLLQILKKHRGAIGYTLDDLKGISPSICQHAINMEDDAKPVVEPQRRLIPKMKDVVRNEVLRLLEAGIIYPIADSRWVSPVHCVPKKGGITVVPNDNDELIPQRVVVGYRMCIDFRKVNKVTKKDHYPLPFIDQMLERLSKNTHFCFLDGYSGFSQIAVKAKDQEKTTFTCPYGTYAYRRMPFGLCNAPATFQRCMSAIFHGFCESIVERCEETNLVLNWEKCHFMVNEGIVLGHKISERGIEVDRAKVEAIEKMPYPRDVKGIRSVLGHVGFYRRFIKDFSKISKPLTNLLQKDVPFVFDDDCKEAFETLKKALTTAPIVEPPDWNLPFEIMCDASDFAVGAVQRVDKKLNVIHYASKTLDAAQRNYATTEKELLAVVFACDKFRSYIVDSKVTIHTDHAAIRYLMTKKDAKPRLIRWVLLLQEFDLHIVDRKGADNPVADNLSRLENIAYDPVPVNDSFPNEQLAVIKFRGTMVSKNKGKELPDEDNQDREWKEEDKSVKEEAKEDEEEVEEVPQEHPRTTIASVEVVTNSLNAKKSARIRTGGGLPRHYLAPRTSSSGIHHPFHNLIFNNQIERTPKAALPSNWDIDRSNNAGKTEPEAEGWGNNSKSWDSSSDRLLNRVEHNSEMIRNLIYRIDELQELIEKLVRNSSPPSPKE</sequence>
<dbReference type="EMBL" id="JAUUTY010000006">
    <property type="protein sequence ID" value="KAK1616006.1"/>
    <property type="molecule type" value="Genomic_DNA"/>
</dbReference>
<dbReference type="Proteomes" id="UP001231189">
    <property type="component" value="Unassembled WGS sequence"/>
</dbReference>
<evidence type="ECO:0000259" key="10">
    <source>
        <dbReference type="PROSITE" id="PS50158"/>
    </source>
</evidence>
<dbReference type="GO" id="GO:0003676">
    <property type="term" value="F:nucleic acid binding"/>
    <property type="evidence" value="ECO:0007669"/>
    <property type="project" value="InterPro"/>
</dbReference>
<keyword evidence="4" id="KW-0540">Nuclease</keyword>
<gene>
    <name evidence="11" type="ORF">QYE76_021523</name>
</gene>
<dbReference type="SMART" id="SM00343">
    <property type="entry name" value="ZnF_C2HC"/>
    <property type="match status" value="1"/>
</dbReference>
<dbReference type="FunFam" id="3.10.20.370:FF:000001">
    <property type="entry name" value="Retrovirus-related Pol polyprotein from transposon 17.6-like protein"/>
    <property type="match status" value="1"/>
</dbReference>
<name>A0AAD8R823_LOLMU</name>
<evidence type="ECO:0000256" key="1">
    <source>
        <dbReference type="ARBA" id="ARBA00012493"/>
    </source>
</evidence>
<evidence type="ECO:0000256" key="6">
    <source>
        <dbReference type="ARBA" id="ARBA00022801"/>
    </source>
</evidence>
<dbReference type="InterPro" id="IPR036875">
    <property type="entry name" value="Znf_CCHC_sf"/>
</dbReference>